<organism evidence="2 3">
    <name type="scientific">Corynascus novoguineensis</name>
    <dbReference type="NCBI Taxonomy" id="1126955"/>
    <lineage>
        <taxon>Eukaryota</taxon>
        <taxon>Fungi</taxon>
        <taxon>Dikarya</taxon>
        <taxon>Ascomycota</taxon>
        <taxon>Pezizomycotina</taxon>
        <taxon>Sordariomycetes</taxon>
        <taxon>Sordariomycetidae</taxon>
        <taxon>Sordariales</taxon>
        <taxon>Chaetomiaceae</taxon>
        <taxon>Corynascus</taxon>
    </lineage>
</organism>
<feature type="transmembrane region" description="Helical" evidence="1">
    <location>
        <begin position="277"/>
        <end position="299"/>
    </location>
</feature>
<name>A0AAN7CPE1_9PEZI</name>
<dbReference type="EMBL" id="MU857688">
    <property type="protein sequence ID" value="KAK4245864.1"/>
    <property type="molecule type" value="Genomic_DNA"/>
</dbReference>
<gene>
    <name evidence="2" type="ORF">C7999DRAFT_33721</name>
</gene>
<reference evidence="2" key="1">
    <citation type="journal article" date="2023" name="Mol. Phylogenet. Evol.">
        <title>Genome-scale phylogeny and comparative genomics of the fungal order Sordariales.</title>
        <authorList>
            <person name="Hensen N."/>
            <person name="Bonometti L."/>
            <person name="Westerberg I."/>
            <person name="Brannstrom I.O."/>
            <person name="Guillou S."/>
            <person name="Cros-Aarteil S."/>
            <person name="Calhoun S."/>
            <person name="Haridas S."/>
            <person name="Kuo A."/>
            <person name="Mondo S."/>
            <person name="Pangilinan J."/>
            <person name="Riley R."/>
            <person name="LaButti K."/>
            <person name="Andreopoulos B."/>
            <person name="Lipzen A."/>
            <person name="Chen C."/>
            <person name="Yan M."/>
            <person name="Daum C."/>
            <person name="Ng V."/>
            <person name="Clum A."/>
            <person name="Steindorff A."/>
            <person name="Ohm R.A."/>
            <person name="Martin F."/>
            <person name="Silar P."/>
            <person name="Natvig D.O."/>
            <person name="Lalanne C."/>
            <person name="Gautier V."/>
            <person name="Ament-Velasquez S.L."/>
            <person name="Kruys A."/>
            <person name="Hutchinson M.I."/>
            <person name="Powell A.J."/>
            <person name="Barry K."/>
            <person name="Miller A.N."/>
            <person name="Grigoriev I.V."/>
            <person name="Debuchy R."/>
            <person name="Gladieux P."/>
            <person name="Hiltunen Thoren M."/>
            <person name="Johannesson H."/>
        </authorList>
    </citation>
    <scope>NUCLEOTIDE SEQUENCE</scope>
    <source>
        <strain evidence="2">CBS 359.72</strain>
    </source>
</reference>
<evidence type="ECO:0000313" key="3">
    <source>
        <dbReference type="Proteomes" id="UP001303647"/>
    </source>
</evidence>
<accession>A0AAN7CPE1</accession>
<protein>
    <submittedName>
        <fullName evidence="2">Uncharacterized protein</fullName>
    </submittedName>
</protein>
<keyword evidence="3" id="KW-1185">Reference proteome</keyword>
<evidence type="ECO:0000256" key="1">
    <source>
        <dbReference type="SAM" id="Phobius"/>
    </source>
</evidence>
<proteinExistence type="predicted"/>
<evidence type="ECO:0000313" key="2">
    <source>
        <dbReference type="EMBL" id="KAK4245864.1"/>
    </source>
</evidence>
<comment type="caution">
    <text evidence="2">The sequence shown here is derived from an EMBL/GenBank/DDBJ whole genome shotgun (WGS) entry which is preliminary data.</text>
</comment>
<sequence>MRWQRTLVASFVATGAQAGINSLIADGLSRGYHGVERRMEEMTEANLKARGYLEARQEEAILPGKSNTPLNADGSLNMEQWDALANKACQEALSGMKVATNPSGACVCYNLPLLNNQTGAFEADLRLFQLSEPTGDFERIPQESIQVELSYNGASVSQVKQQPAGPLRTRQDNGGNLRMLQSYLFKGQVDKDKMTGKVTRAQLEALVMPIVTLKAIDGTGKEAKTIVSTNEAAFVAGEFANDEIRTNLTMAQLAVDKMIEGLNNGTVAFVLPGVQIMIFPIGLIITSIWLTLGLTAYGFGTYERYNFREAHKRRIAVAQKAGVARI</sequence>
<dbReference type="Proteomes" id="UP001303647">
    <property type="component" value="Unassembled WGS sequence"/>
</dbReference>
<keyword evidence="1" id="KW-0812">Transmembrane</keyword>
<keyword evidence="1" id="KW-1133">Transmembrane helix</keyword>
<keyword evidence="1" id="KW-0472">Membrane</keyword>
<dbReference type="AlphaFoldDB" id="A0AAN7CPE1"/>
<reference evidence="2" key="2">
    <citation type="submission" date="2023-05" db="EMBL/GenBank/DDBJ databases">
        <authorList>
            <consortium name="Lawrence Berkeley National Laboratory"/>
            <person name="Steindorff A."/>
            <person name="Hensen N."/>
            <person name="Bonometti L."/>
            <person name="Westerberg I."/>
            <person name="Brannstrom I.O."/>
            <person name="Guillou S."/>
            <person name="Cros-Aarteil S."/>
            <person name="Calhoun S."/>
            <person name="Haridas S."/>
            <person name="Kuo A."/>
            <person name="Mondo S."/>
            <person name="Pangilinan J."/>
            <person name="Riley R."/>
            <person name="Labutti K."/>
            <person name="Andreopoulos B."/>
            <person name="Lipzen A."/>
            <person name="Chen C."/>
            <person name="Yanf M."/>
            <person name="Daum C."/>
            <person name="Ng V."/>
            <person name="Clum A."/>
            <person name="Ohm R."/>
            <person name="Martin F."/>
            <person name="Silar P."/>
            <person name="Natvig D."/>
            <person name="Lalanne C."/>
            <person name="Gautier V."/>
            <person name="Ament-Velasquez S.L."/>
            <person name="Kruys A."/>
            <person name="Hutchinson M.I."/>
            <person name="Powell A.J."/>
            <person name="Barry K."/>
            <person name="Miller A.N."/>
            <person name="Grigoriev I.V."/>
            <person name="Debuchy R."/>
            <person name="Gladieux P."/>
            <person name="Thoren M.H."/>
            <person name="Johannesson H."/>
        </authorList>
    </citation>
    <scope>NUCLEOTIDE SEQUENCE</scope>
    <source>
        <strain evidence="2">CBS 359.72</strain>
    </source>
</reference>